<dbReference type="EMBL" id="JABFTV010000006">
    <property type="protein sequence ID" value="MCE8024936.1"/>
    <property type="molecule type" value="Genomic_DNA"/>
</dbReference>
<dbReference type="InterPro" id="IPR003758">
    <property type="entry name" value="LpxK"/>
</dbReference>
<dbReference type="NCBIfam" id="TIGR00682">
    <property type="entry name" value="lpxK"/>
    <property type="match status" value="1"/>
</dbReference>
<evidence type="ECO:0000313" key="14">
    <source>
        <dbReference type="EMBL" id="MCE8024936.1"/>
    </source>
</evidence>
<keyword evidence="8 13" id="KW-0547">Nucleotide-binding</keyword>
<keyword evidence="10 13" id="KW-0067">ATP-binding</keyword>
<dbReference type="SUPFAM" id="SSF52540">
    <property type="entry name" value="P-loop containing nucleoside triphosphate hydrolases"/>
    <property type="match status" value="1"/>
</dbReference>
<name>A0ABS9ATG3_9GAMM</name>
<dbReference type="CDD" id="cd01983">
    <property type="entry name" value="SIMIBI"/>
    <property type="match status" value="1"/>
</dbReference>
<organism evidence="14 15">
    <name type="scientific">Billgrantia aerodenitrificans</name>
    <dbReference type="NCBI Taxonomy" id="2733483"/>
    <lineage>
        <taxon>Bacteria</taxon>
        <taxon>Pseudomonadati</taxon>
        <taxon>Pseudomonadota</taxon>
        <taxon>Gammaproteobacteria</taxon>
        <taxon>Oceanospirillales</taxon>
        <taxon>Halomonadaceae</taxon>
        <taxon>Billgrantia</taxon>
    </lineage>
</organism>
<proteinExistence type="inferred from homology"/>
<evidence type="ECO:0000256" key="11">
    <source>
        <dbReference type="ARBA" id="ARBA00023098"/>
    </source>
</evidence>
<dbReference type="EC" id="2.7.1.130" evidence="3 13"/>
<comment type="caution">
    <text evidence="13">Lacks conserved residue(s) required for the propagation of feature annotation.</text>
</comment>
<dbReference type="PANTHER" id="PTHR42724:SF1">
    <property type="entry name" value="TETRAACYLDISACCHARIDE 4'-KINASE, MITOCHONDRIAL-RELATED"/>
    <property type="match status" value="1"/>
</dbReference>
<dbReference type="InterPro" id="IPR027417">
    <property type="entry name" value="P-loop_NTPase"/>
</dbReference>
<evidence type="ECO:0000256" key="2">
    <source>
        <dbReference type="ARBA" id="ARBA00004870"/>
    </source>
</evidence>
<evidence type="ECO:0000256" key="1">
    <source>
        <dbReference type="ARBA" id="ARBA00002274"/>
    </source>
</evidence>
<gene>
    <name evidence="13" type="primary">lpxK</name>
    <name evidence="14" type="ORF">HOP59_12405</name>
</gene>
<evidence type="ECO:0000256" key="6">
    <source>
        <dbReference type="ARBA" id="ARBA00022556"/>
    </source>
</evidence>
<keyword evidence="6 13" id="KW-0441">Lipid A biosynthesis</keyword>
<evidence type="ECO:0000256" key="10">
    <source>
        <dbReference type="ARBA" id="ARBA00022840"/>
    </source>
</evidence>
<evidence type="ECO:0000256" key="7">
    <source>
        <dbReference type="ARBA" id="ARBA00022679"/>
    </source>
</evidence>
<dbReference type="HAMAP" id="MF_00409">
    <property type="entry name" value="LpxK"/>
    <property type="match status" value="1"/>
</dbReference>
<evidence type="ECO:0000256" key="12">
    <source>
        <dbReference type="ARBA" id="ARBA00029757"/>
    </source>
</evidence>
<comment type="function">
    <text evidence="1 13">Transfers the gamma-phosphate of ATP to the 4'-position of a tetraacyldisaccharide 1-phosphate intermediate (termed DS-1-P) to form tetraacyldisaccharide 1,4'-bis-phosphate (lipid IVA).</text>
</comment>
<dbReference type="Proteomes" id="UP001320272">
    <property type="component" value="Unassembled WGS sequence"/>
</dbReference>
<keyword evidence="7 13" id="KW-0808">Transferase</keyword>
<evidence type="ECO:0000256" key="9">
    <source>
        <dbReference type="ARBA" id="ARBA00022777"/>
    </source>
</evidence>
<evidence type="ECO:0000313" key="15">
    <source>
        <dbReference type="Proteomes" id="UP001320272"/>
    </source>
</evidence>
<evidence type="ECO:0000256" key="5">
    <source>
        <dbReference type="ARBA" id="ARBA00022516"/>
    </source>
</evidence>
<dbReference type="RefSeq" id="WP_234254146.1">
    <property type="nucleotide sequence ID" value="NZ_JABFTV010000006.1"/>
</dbReference>
<accession>A0ABS9ATG3</accession>
<evidence type="ECO:0000256" key="3">
    <source>
        <dbReference type="ARBA" id="ARBA00012071"/>
    </source>
</evidence>
<keyword evidence="5 13" id="KW-0444">Lipid biosynthesis</keyword>
<reference evidence="14 15" key="1">
    <citation type="journal article" date="2021" name="Front. Microbiol.">
        <title>Aerobic Denitrification and Heterotrophic Sulfur Oxidation in the Genus Halomonas Revealed by Six Novel Species Characterizations and Genome-Based Analysis.</title>
        <authorList>
            <person name="Wang L."/>
            <person name="Shao Z."/>
        </authorList>
    </citation>
    <scope>NUCLEOTIDE SEQUENCE [LARGE SCALE GENOMIC DNA]</scope>
    <source>
        <strain evidence="14 15">MCCC 1A11058</strain>
    </source>
</reference>
<comment type="similarity">
    <text evidence="13">Belongs to the LpxK family.</text>
</comment>
<keyword evidence="11 13" id="KW-0443">Lipid metabolism</keyword>
<evidence type="ECO:0000256" key="13">
    <source>
        <dbReference type="HAMAP-Rule" id="MF_00409"/>
    </source>
</evidence>
<keyword evidence="15" id="KW-1185">Reference proteome</keyword>
<dbReference type="Pfam" id="PF02606">
    <property type="entry name" value="LpxK"/>
    <property type="match status" value="1"/>
</dbReference>
<comment type="catalytic activity">
    <reaction evidence="13">
        <text>a lipid A disaccharide + ATP = a lipid IVA + ADP + H(+)</text>
        <dbReference type="Rhea" id="RHEA:67840"/>
        <dbReference type="ChEBI" id="CHEBI:15378"/>
        <dbReference type="ChEBI" id="CHEBI:30616"/>
        <dbReference type="ChEBI" id="CHEBI:176343"/>
        <dbReference type="ChEBI" id="CHEBI:176425"/>
        <dbReference type="ChEBI" id="CHEBI:456216"/>
        <dbReference type="EC" id="2.7.1.130"/>
    </reaction>
</comment>
<sequence length="334" mass="36492">MSLGERWLQAAYQGSAWLRLLKPLEALYRLVVARRADAYRDGRRDVWRAEVPVIVVGNVTLGGTGKSPLVAWLARHLSERGWRPGIVSRGYGGKAARETDHPLRVTLQTPIEQSGDEPRMLARQTGVPVVVDPDRPRGAKALCELGCDILLSDDGLQHLALGRDIELVVVDGRRGFGNGHCLPAGPLREPLSRLSEVDAVLINGEPAFTPPQGAWIFRLVPARWRSLSDGVARPLTPLPFGGPVHGVAGIGNPQRFFATLEALGVRAVPHAFPDHHRFTAQDLTFGDGLPVVMTAKDAEKCDLLALGEVWVLEVEAEPSLDFVAWLDRRLASLR</sequence>
<dbReference type="GO" id="GO:0009029">
    <property type="term" value="F:lipid-A 4'-kinase activity"/>
    <property type="evidence" value="ECO:0007669"/>
    <property type="project" value="UniProtKB-EC"/>
</dbReference>
<evidence type="ECO:0000256" key="4">
    <source>
        <dbReference type="ARBA" id="ARBA00016436"/>
    </source>
</evidence>
<comment type="caution">
    <text evidence="14">The sequence shown here is derived from an EMBL/GenBank/DDBJ whole genome shotgun (WGS) entry which is preliminary data.</text>
</comment>
<keyword evidence="9 13" id="KW-0418">Kinase</keyword>
<dbReference type="PANTHER" id="PTHR42724">
    <property type="entry name" value="TETRAACYLDISACCHARIDE 4'-KINASE"/>
    <property type="match status" value="1"/>
</dbReference>
<evidence type="ECO:0000256" key="8">
    <source>
        <dbReference type="ARBA" id="ARBA00022741"/>
    </source>
</evidence>
<protein>
    <recommendedName>
        <fullName evidence="4 13">Tetraacyldisaccharide 4'-kinase</fullName>
        <ecNumber evidence="3 13">2.7.1.130</ecNumber>
    </recommendedName>
    <alternativeName>
        <fullName evidence="12 13">Lipid A 4'-kinase</fullName>
    </alternativeName>
</protein>
<comment type="pathway">
    <text evidence="2 13">Glycolipid biosynthesis; lipid IV(A) biosynthesis; lipid IV(A) from (3R)-3-hydroxytetradecanoyl-[acyl-carrier-protein] and UDP-N-acetyl-alpha-D-glucosamine: step 6/6.</text>
</comment>